<dbReference type="EMBL" id="LR798349">
    <property type="protein sequence ID" value="CAB5226056.1"/>
    <property type="molecule type" value="Genomic_DNA"/>
</dbReference>
<proteinExistence type="predicted"/>
<evidence type="ECO:0000313" key="1">
    <source>
        <dbReference type="EMBL" id="CAB5226056.1"/>
    </source>
</evidence>
<accession>A0A6J7X863</accession>
<sequence length="83" mass="9678">MKLSIQSALEALDRAIDEAFDKAAPYLRDLSHSDLNRVIHEIEEGYVNKQLIIWIKDIAEDNITEEDIQDIKDAHLEDSWRNE</sequence>
<reference evidence="1" key="1">
    <citation type="submission" date="2020-05" db="EMBL/GenBank/DDBJ databases">
        <authorList>
            <person name="Chiriac C."/>
            <person name="Salcher M."/>
            <person name="Ghai R."/>
            <person name="Kavagutti S V."/>
        </authorList>
    </citation>
    <scope>NUCLEOTIDE SEQUENCE</scope>
</reference>
<organism evidence="1">
    <name type="scientific">uncultured Caudovirales phage</name>
    <dbReference type="NCBI Taxonomy" id="2100421"/>
    <lineage>
        <taxon>Viruses</taxon>
        <taxon>Duplodnaviria</taxon>
        <taxon>Heunggongvirae</taxon>
        <taxon>Uroviricota</taxon>
        <taxon>Caudoviricetes</taxon>
        <taxon>Peduoviridae</taxon>
        <taxon>Maltschvirus</taxon>
        <taxon>Maltschvirus maltsch</taxon>
    </lineage>
</organism>
<name>A0A6J7X863_9CAUD</name>
<gene>
    <name evidence="1" type="ORF">UFOVP754_34</name>
</gene>
<protein>
    <submittedName>
        <fullName evidence="1">Uncharacterized protein</fullName>
    </submittedName>
</protein>